<protein>
    <recommendedName>
        <fullName evidence="3 7">Nuclear nucleic acid-binding protein C1D</fullName>
    </recommendedName>
</protein>
<keyword evidence="5 7" id="KW-0694">RNA-binding</keyword>
<evidence type="ECO:0000256" key="1">
    <source>
        <dbReference type="ARBA" id="ARBA00004123"/>
    </source>
</evidence>
<dbReference type="AlphaFoldDB" id="A0AAD9JQQ1"/>
<comment type="similarity">
    <text evidence="2 7">Belongs to the C1D family.</text>
</comment>
<dbReference type="InterPro" id="IPR011082">
    <property type="entry name" value="Exosome-assoc_fac/DNA_repair"/>
</dbReference>
<evidence type="ECO:0000256" key="8">
    <source>
        <dbReference type="SAM" id="MobiDB-lite"/>
    </source>
</evidence>
<dbReference type="EMBL" id="JAODUP010000204">
    <property type="protein sequence ID" value="KAK2156845.1"/>
    <property type="molecule type" value="Genomic_DNA"/>
</dbReference>
<dbReference type="GO" id="GO:0005737">
    <property type="term" value="C:cytoplasm"/>
    <property type="evidence" value="ECO:0007669"/>
    <property type="project" value="UniProtKB-SubCell"/>
</dbReference>
<dbReference type="GO" id="GO:0003723">
    <property type="term" value="F:RNA binding"/>
    <property type="evidence" value="ECO:0007669"/>
    <property type="project" value="UniProtKB-UniRule"/>
</dbReference>
<reference evidence="9" key="1">
    <citation type="journal article" date="2023" name="Mol. Biol. Evol.">
        <title>Third-Generation Sequencing Reveals the Adaptive Role of the Epigenome in Three Deep-Sea Polychaetes.</title>
        <authorList>
            <person name="Perez M."/>
            <person name="Aroh O."/>
            <person name="Sun Y."/>
            <person name="Lan Y."/>
            <person name="Juniper S.K."/>
            <person name="Young C.R."/>
            <person name="Angers B."/>
            <person name="Qian P.Y."/>
        </authorList>
    </citation>
    <scope>NUCLEOTIDE SEQUENCE</scope>
    <source>
        <strain evidence="9">P08H-3</strain>
    </source>
</reference>
<dbReference type="InterPro" id="IPR007146">
    <property type="entry name" value="Sas10/Utp3/C1D"/>
</dbReference>
<dbReference type="GO" id="GO:0010468">
    <property type="term" value="P:regulation of gene expression"/>
    <property type="evidence" value="ECO:0007669"/>
    <property type="project" value="TreeGrafter"/>
</dbReference>
<dbReference type="Proteomes" id="UP001208570">
    <property type="component" value="Unassembled WGS sequence"/>
</dbReference>
<evidence type="ECO:0000313" key="9">
    <source>
        <dbReference type="EMBL" id="KAK2156845.1"/>
    </source>
</evidence>
<comment type="caution">
    <text evidence="9">The sequence shown here is derived from an EMBL/GenBank/DDBJ whole genome shotgun (WGS) entry which is preliminary data.</text>
</comment>
<organism evidence="9 10">
    <name type="scientific">Paralvinella palmiformis</name>
    <dbReference type="NCBI Taxonomy" id="53620"/>
    <lineage>
        <taxon>Eukaryota</taxon>
        <taxon>Metazoa</taxon>
        <taxon>Spiralia</taxon>
        <taxon>Lophotrochozoa</taxon>
        <taxon>Annelida</taxon>
        <taxon>Polychaeta</taxon>
        <taxon>Sedentaria</taxon>
        <taxon>Canalipalpata</taxon>
        <taxon>Terebellida</taxon>
        <taxon>Terebelliformia</taxon>
        <taxon>Alvinellidae</taxon>
        <taxon>Paralvinella</taxon>
    </lineage>
</organism>
<evidence type="ECO:0000256" key="7">
    <source>
        <dbReference type="RuleBase" id="RU368003"/>
    </source>
</evidence>
<keyword evidence="7" id="KW-0238">DNA-binding</keyword>
<evidence type="ECO:0000256" key="5">
    <source>
        <dbReference type="ARBA" id="ARBA00022884"/>
    </source>
</evidence>
<dbReference type="PANTHER" id="PTHR15341:SF3">
    <property type="entry name" value="NUCLEAR NUCLEIC ACID-BINDING PROTEIN C1D"/>
    <property type="match status" value="1"/>
</dbReference>
<evidence type="ECO:0000313" key="10">
    <source>
        <dbReference type="Proteomes" id="UP001208570"/>
    </source>
</evidence>
<evidence type="ECO:0000256" key="2">
    <source>
        <dbReference type="ARBA" id="ARBA00009154"/>
    </source>
</evidence>
<sequence>MLSALEKAKLHLAGAYAINSLFWTYMNTKGENPKEHGVKDELDRIKNYMGRVKEIEDRLKAPKLDKSASKKFVRNALWQAAHKRSGSSTDTPSKHSKKEDT</sequence>
<dbReference type="GO" id="GO:0003677">
    <property type="term" value="F:DNA binding"/>
    <property type="evidence" value="ECO:0007669"/>
    <property type="project" value="UniProtKB-KW"/>
</dbReference>
<evidence type="ECO:0000256" key="3">
    <source>
        <dbReference type="ARBA" id="ARBA00015212"/>
    </source>
</evidence>
<feature type="region of interest" description="Disordered" evidence="8">
    <location>
        <begin position="79"/>
        <end position="101"/>
    </location>
</feature>
<comment type="subunit">
    <text evidence="7">Monomer and homodimer.</text>
</comment>
<comment type="subcellular location">
    <subcellularLocation>
        <location evidence="7">Cytoplasm</location>
    </subcellularLocation>
    <subcellularLocation>
        <location evidence="7">Nucleus</location>
        <location evidence="7">Nucleolus</location>
    </subcellularLocation>
    <subcellularLocation>
        <location evidence="1 7">Nucleus</location>
    </subcellularLocation>
</comment>
<dbReference type="Pfam" id="PF04000">
    <property type="entry name" value="Sas10_Utp3"/>
    <property type="match status" value="1"/>
</dbReference>
<keyword evidence="6 7" id="KW-0539">Nucleus</keyword>
<gene>
    <name evidence="9" type="ORF">LSH36_204g10034</name>
</gene>
<keyword evidence="10" id="KW-1185">Reference proteome</keyword>
<name>A0AAD9JQQ1_9ANNE</name>
<evidence type="ECO:0000256" key="6">
    <source>
        <dbReference type="ARBA" id="ARBA00023242"/>
    </source>
</evidence>
<dbReference type="GO" id="GO:0005730">
    <property type="term" value="C:nucleolus"/>
    <property type="evidence" value="ECO:0007669"/>
    <property type="project" value="UniProtKB-SubCell"/>
</dbReference>
<keyword evidence="7" id="KW-0963">Cytoplasm</keyword>
<dbReference type="PANTHER" id="PTHR15341">
    <property type="entry name" value="SUN-COR STEROID HORMONE RECEPTOR CO-REPRESSOR"/>
    <property type="match status" value="1"/>
</dbReference>
<evidence type="ECO:0000256" key="4">
    <source>
        <dbReference type="ARBA" id="ARBA00022552"/>
    </source>
</evidence>
<dbReference type="GO" id="GO:0000460">
    <property type="term" value="P:maturation of 5.8S rRNA"/>
    <property type="evidence" value="ECO:0007669"/>
    <property type="project" value="TreeGrafter"/>
</dbReference>
<dbReference type="GO" id="GO:0000178">
    <property type="term" value="C:exosome (RNase complex)"/>
    <property type="evidence" value="ECO:0007669"/>
    <property type="project" value="TreeGrafter"/>
</dbReference>
<keyword evidence="4 7" id="KW-0698">rRNA processing</keyword>
<comment type="function">
    <text evidence="7">Plays a role in the recruitment of the exosome to pre-rRNA to mediate the 3'-5' end processing of the 5.8S rRNA.</text>
</comment>
<accession>A0AAD9JQQ1</accession>
<proteinExistence type="inferred from homology"/>